<dbReference type="EMBL" id="LAZR01024014">
    <property type="protein sequence ID" value="KKL76533.1"/>
    <property type="molecule type" value="Genomic_DNA"/>
</dbReference>
<name>A0A0F9EQW8_9ZZZZ</name>
<protein>
    <submittedName>
        <fullName evidence="1">Uncharacterized protein</fullName>
    </submittedName>
</protein>
<evidence type="ECO:0000313" key="1">
    <source>
        <dbReference type="EMBL" id="KKL76533.1"/>
    </source>
</evidence>
<proteinExistence type="predicted"/>
<gene>
    <name evidence="1" type="ORF">LCGC14_2043980</name>
</gene>
<sequence>MFEEVHFLNKEQIRLYLCNGIKIYQNGYYWQVTGMGTEKVNSITNETLELKRIDHVVDEIWSSKDEFEVNID</sequence>
<dbReference type="AlphaFoldDB" id="A0A0F9EQW8"/>
<comment type="caution">
    <text evidence="1">The sequence shown here is derived from an EMBL/GenBank/DDBJ whole genome shotgun (WGS) entry which is preliminary data.</text>
</comment>
<organism evidence="1">
    <name type="scientific">marine sediment metagenome</name>
    <dbReference type="NCBI Taxonomy" id="412755"/>
    <lineage>
        <taxon>unclassified sequences</taxon>
        <taxon>metagenomes</taxon>
        <taxon>ecological metagenomes</taxon>
    </lineage>
</organism>
<reference evidence="1" key="1">
    <citation type="journal article" date="2015" name="Nature">
        <title>Complex archaea that bridge the gap between prokaryotes and eukaryotes.</title>
        <authorList>
            <person name="Spang A."/>
            <person name="Saw J.H."/>
            <person name="Jorgensen S.L."/>
            <person name="Zaremba-Niedzwiedzka K."/>
            <person name="Martijn J."/>
            <person name="Lind A.E."/>
            <person name="van Eijk R."/>
            <person name="Schleper C."/>
            <person name="Guy L."/>
            <person name="Ettema T.J."/>
        </authorList>
    </citation>
    <scope>NUCLEOTIDE SEQUENCE</scope>
</reference>
<accession>A0A0F9EQW8</accession>